<gene>
    <name evidence="2" type="ORF">H9650_10725</name>
</gene>
<dbReference type="PANTHER" id="PTHR42686">
    <property type="entry name" value="GH17980P-RELATED"/>
    <property type="match status" value="1"/>
</dbReference>
<dbReference type="EMBL" id="JACSQO010000004">
    <property type="protein sequence ID" value="MBD7944590.1"/>
    <property type="molecule type" value="Genomic_DNA"/>
</dbReference>
<comment type="caution">
    <text evidence="2">The sequence shown here is derived from an EMBL/GenBank/DDBJ whole genome shotgun (WGS) entry which is preliminary data.</text>
</comment>
<reference evidence="2 3" key="1">
    <citation type="submission" date="2020-08" db="EMBL/GenBank/DDBJ databases">
        <title>A Genomic Blueprint of the Chicken Gut Microbiome.</title>
        <authorList>
            <person name="Gilroy R."/>
            <person name="Ravi A."/>
            <person name="Getino M."/>
            <person name="Pursley I."/>
            <person name="Horton D.L."/>
            <person name="Alikhan N.-F."/>
            <person name="Baker D."/>
            <person name="Gharbi K."/>
            <person name="Hall N."/>
            <person name="Watson M."/>
            <person name="Adriaenssens E.M."/>
            <person name="Foster-Nyarko E."/>
            <person name="Jarju S."/>
            <person name="Secka A."/>
            <person name="Antonio M."/>
            <person name="Oren A."/>
            <person name="Chaudhuri R."/>
            <person name="La Ragione R.M."/>
            <person name="Hildebrand F."/>
            <person name="Pallen M.J."/>
        </authorList>
    </citation>
    <scope>NUCLEOTIDE SEQUENCE [LARGE SCALE GENOMIC DNA]</scope>
    <source>
        <strain evidence="2 3">Sa2BUA9</strain>
    </source>
</reference>
<dbReference type="InterPro" id="IPR020471">
    <property type="entry name" value="AKR"/>
</dbReference>
<dbReference type="InterPro" id="IPR023210">
    <property type="entry name" value="NADP_OxRdtase_dom"/>
</dbReference>
<dbReference type="RefSeq" id="WP_191697178.1">
    <property type="nucleotide sequence ID" value="NZ_JACSQO010000004.1"/>
</dbReference>
<dbReference type="CDD" id="cd19099">
    <property type="entry name" value="AKR_unchar"/>
    <property type="match status" value="1"/>
</dbReference>
<sequence length="336" mass="38528">MIKGYATREKTLNYLNNHESKYRETTWFYCSPIAIGTHLGDMTNEDSELYEKTIKYCLRNGVNFIDTALNYRGMKSEKDIGKVLESLITNKELDRSEFVISTKAGLIPGDIDAGLVPSDYLKYVLLKNEIIQEKEIQTVAHQKHVLTPSYFQFALNQSRSHLGLETIDIYYLHVPEISMKVLGEEAFYKMLEELFYFFEQQVKKQTIRFYGLATWLGFITDSDEKGYIFLEKTEKIARKVGGLSHHFRFIQVPLNSSLPGANNRETQSVSGITLTVLEAARDLDIHVTTSAPFNLGKDVENTDDILRFLMNTKDILSTMVGMKRVNHAKENIATYK</sequence>
<dbReference type="Gene3D" id="3.20.20.100">
    <property type="entry name" value="NADP-dependent oxidoreductase domain"/>
    <property type="match status" value="1"/>
</dbReference>
<dbReference type="SUPFAM" id="SSF51430">
    <property type="entry name" value="NAD(P)-linked oxidoreductase"/>
    <property type="match status" value="1"/>
</dbReference>
<proteinExistence type="predicted"/>
<protein>
    <submittedName>
        <fullName evidence="2">Aldo/keto reductase</fullName>
    </submittedName>
</protein>
<dbReference type="PANTHER" id="PTHR42686:SF1">
    <property type="entry name" value="GH17980P-RELATED"/>
    <property type="match status" value="1"/>
</dbReference>
<dbReference type="Proteomes" id="UP000640786">
    <property type="component" value="Unassembled WGS sequence"/>
</dbReference>
<name>A0ABR8RA20_9BACI</name>
<organism evidence="2 3">
    <name type="scientific">Psychrobacillus faecigallinarum</name>
    <dbReference type="NCBI Taxonomy" id="2762235"/>
    <lineage>
        <taxon>Bacteria</taxon>
        <taxon>Bacillati</taxon>
        <taxon>Bacillota</taxon>
        <taxon>Bacilli</taxon>
        <taxon>Bacillales</taxon>
        <taxon>Bacillaceae</taxon>
        <taxon>Psychrobacillus</taxon>
    </lineage>
</organism>
<evidence type="ECO:0000313" key="2">
    <source>
        <dbReference type="EMBL" id="MBD7944590.1"/>
    </source>
</evidence>
<evidence type="ECO:0000313" key="3">
    <source>
        <dbReference type="Proteomes" id="UP000640786"/>
    </source>
</evidence>
<dbReference type="InterPro" id="IPR036812">
    <property type="entry name" value="NAD(P)_OxRdtase_dom_sf"/>
</dbReference>
<dbReference type="Pfam" id="PF00248">
    <property type="entry name" value="Aldo_ket_red"/>
    <property type="match status" value="1"/>
</dbReference>
<feature type="domain" description="NADP-dependent oxidoreductase" evidence="1">
    <location>
        <begin position="33"/>
        <end position="213"/>
    </location>
</feature>
<accession>A0ABR8RA20</accession>
<evidence type="ECO:0000259" key="1">
    <source>
        <dbReference type="Pfam" id="PF00248"/>
    </source>
</evidence>
<keyword evidence="3" id="KW-1185">Reference proteome</keyword>